<reference evidence="1 2" key="1">
    <citation type="submission" date="2016-11" db="EMBL/GenBank/DDBJ databases">
        <authorList>
            <person name="Jaros S."/>
            <person name="Januszkiewicz K."/>
            <person name="Wedrychowicz H."/>
        </authorList>
    </citation>
    <scope>NUCLEOTIDE SEQUENCE [LARGE SCALE GENOMIC DNA]</scope>
    <source>
        <strain evidence="1 2">DSM 13106</strain>
    </source>
</reference>
<dbReference type="EMBL" id="FQXR01000002">
    <property type="protein sequence ID" value="SHH31414.1"/>
    <property type="molecule type" value="Genomic_DNA"/>
</dbReference>
<accession>A0A1M5RZ07</accession>
<gene>
    <name evidence="1" type="ORF">SAMN02745180_00021</name>
</gene>
<name>A0A1M5RZ07_9FIRM</name>
<dbReference type="RefSeq" id="WP_072742510.1">
    <property type="nucleotide sequence ID" value="NZ_FQXR01000002.1"/>
</dbReference>
<dbReference type="Proteomes" id="UP000184389">
    <property type="component" value="Unassembled WGS sequence"/>
</dbReference>
<dbReference type="STRING" id="1123281.SAMN02745180_00021"/>
<dbReference type="AlphaFoldDB" id="A0A1M5RZ07"/>
<keyword evidence="2" id="KW-1185">Reference proteome</keyword>
<evidence type="ECO:0000313" key="1">
    <source>
        <dbReference type="EMBL" id="SHH31414.1"/>
    </source>
</evidence>
<sequence>MMNLKALEDYQQENEEFYTKLNRDLEEIKSNLRYVLTEQEKQRLHNMTIEEVQTEMLRVLHEMKLDLNEILKKDGE</sequence>
<evidence type="ECO:0000313" key="2">
    <source>
        <dbReference type="Proteomes" id="UP000184389"/>
    </source>
</evidence>
<dbReference type="OrthoDB" id="9962439at2"/>
<proteinExistence type="predicted"/>
<protein>
    <submittedName>
        <fullName evidence="1">Uncharacterized protein</fullName>
    </submittedName>
</protein>
<organism evidence="1 2">
    <name type="scientific">Sporanaerobacter acetigenes DSM 13106</name>
    <dbReference type="NCBI Taxonomy" id="1123281"/>
    <lineage>
        <taxon>Bacteria</taxon>
        <taxon>Bacillati</taxon>
        <taxon>Bacillota</taxon>
        <taxon>Tissierellia</taxon>
        <taxon>Tissierellales</taxon>
        <taxon>Sporanaerobacteraceae</taxon>
        <taxon>Sporanaerobacter</taxon>
    </lineage>
</organism>